<dbReference type="Proteomes" id="UP001501265">
    <property type="component" value="Unassembled WGS sequence"/>
</dbReference>
<dbReference type="InterPro" id="IPR011658">
    <property type="entry name" value="PA14_dom"/>
</dbReference>
<dbReference type="InterPro" id="IPR013783">
    <property type="entry name" value="Ig-like_fold"/>
</dbReference>
<accession>A0ABP9BKA3</accession>
<evidence type="ECO:0000313" key="7">
    <source>
        <dbReference type="Proteomes" id="UP001501265"/>
    </source>
</evidence>
<dbReference type="Pfam" id="PF07691">
    <property type="entry name" value="PA14"/>
    <property type="match status" value="1"/>
</dbReference>
<evidence type="ECO:0000259" key="4">
    <source>
        <dbReference type="PROSITE" id="PS50853"/>
    </source>
</evidence>
<feature type="domain" description="Fibronectin type-III" evidence="4">
    <location>
        <begin position="377"/>
        <end position="461"/>
    </location>
</feature>
<keyword evidence="7" id="KW-1185">Reference proteome</keyword>
<dbReference type="CDD" id="cd00063">
    <property type="entry name" value="FN3"/>
    <property type="match status" value="1"/>
</dbReference>
<keyword evidence="3" id="KW-0732">Signal</keyword>
<reference evidence="7" key="1">
    <citation type="journal article" date="2019" name="Int. J. Syst. Evol. Microbiol.">
        <title>The Global Catalogue of Microorganisms (GCM) 10K type strain sequencing project: providing services to taxonomists for standard genome sequencing and annotation.</title>
        <authorList>
            <consortium name="The Broad Institute Genomics Platform"/>
            <consortium name="The Broad Institute Genome Sequencing Center for Infectious Disease"/>
            <person name="Wu L."/>
            <person name="Ma J."/>
        </authorList>
    </citation>
    <scope>NUCLEOTIDE SEQUENCE [LARGE SCALE GENOMIC DNA]</scope>
    <source>
        <strain evidence="7">JCM 18081</strain>
    </source>
</reference>
<sequence length="673" mass="72634">MNPARRTTTAAAATAVVLATAGGLLTAATTSAAAATTCASPVFTRQFFANTAFSGKPKKTDCDSVIDQNWGTKAPASGLPSDNFGVRWSVTRDFGGGGPFTFSAAAQDGIRVYLDGTRKVDVWKNVSSTKKKTVDVTVPKGKHTLRIDFVNWTGAADVKFSYSPRTSATVDKVEPLTPAGAAVTYDKATAKATLTWTKNKEMDLAGYRVYRRLKGAAYPAEPLAKTTSTTYKDSALPRSGETYYYEVRAYDKAGGESAGTADKAVTTVRDATAPAAPKGVEDNWEIGHSTEAKLWWDGNTESDLAGYRVYRSTGPTVPTTADHLVATPANSYYAEPLPQTGDDYRYVVTAVDIYGNESAASQPAFFSTLDETPPTWTPRGLTVVDSEHSITVTWSPMADSDEGEFQLYRDDAIMATTRGTSFTDDWGLKPGDTHTYWLRSIDSAGNPGPSSEKVTVRHEGDVVAPAAVTGLTATARDNGVFLDWDDSTAEDFDHYRVVFQDVDDPGQWYGSDEPRTSELTHHTLPDGARLRYVVIAVDDDGNALAQDDPAAATVEVTEHNVVPPHENVPTDHAIQAFDVEAYDSAAGTMTLHWNYTPEYDHRGAAASFRVERWNAAAGTWTAVTVVARDKEDSAYYFATDPQAPAASTVFYRVAPVYPDGSTAPTDDVVQHYT</sequence>
<gene>
    <name evidence="6" type="ORF">GCM10023220_24850</name>
</gene>
<evidence type="ECO:0000256" key="3">
    <source>
        <dbReference type="SAM" id="SignalP"/>
    </source>
</evidence>
<dbReference type="InterPro" id="IPR037524">
    <property type="entry name" value="PA14/GLEYA"/>
</dbReference>
<keyword evidence="2" id="KW-0624">Polysaccharide degradation</keyword>
<dbReference type="RefSeq" id="WP_345619461.1">
    <property type="nucleotide sequence ID" value="NZ_BAABIG010000022.1"/>
</dbReference>
<dbReference type="PROSITE" id="PS51820">
    <property type="entry name" value="PA14"/>
    <property type="match status" value="1"/>
</dbReference>
<evidence type="ECO:0000256" key="1">
    <source>
        <dbReference type="ARBA" id="ARBA00023295"/>
    </source>
</evidence>
<evidence type="ECO:0000313" key="6">
    <source>
        <dbReference type="EMBL" id="GAA4796856.1"/>
    </source>
</evidence>
<evidence type="ECO:0000256" key="2">
    <source>
        <dbReference type="ARBA" id="ARBA00023326"/>
    </source>
</evidence>
<dbReference type="EMBL" id="BAABIG010000022">
    <property type="protein sequence ID" value="GAA4796856.1"/>
    <property type="molecule type" value="Genomic_DNA"/>
</dbReference>
<feature type="domain" description="Fibronectin type-III" evidence="4">
    <location>
        <begin position="273"/>
        <end position="371"/>
    </location>
</feature>
<organism evidence="6 7">
    <name type="scientific">Streptomyces ziwulingensis</name>
    <dbReference type="NCBI Taxonomy" id="1045501"/>
    <lineage>
        <taxon>Bacteria</taxon>
        <taxon>Bacillati</taxon>
        <taxon>Actinomycetota</taxon>
        <taxon>Actinomycetes</taxon>
        <taxon>Kitasatosporales</taxon>
        <taxon>Streptomycetaceae</taxon>
        <taxon>Streptomyces</taxon>
    </lineage>
</organism>
<feature type="chain" id="PRO_5045243958" description="Cellulose 1,4-beta-cellobiosidase" evidence="3">
    <location>
        <begin position="35"/>
        <end position="673"/>
    </location>
</feature>
<comment type="caution">
    <text evidence="6">The sequence shown here is derived from an EMBL/GenBank/DDBJ whole genome shotgun (WGS) entry which is preliminary data.</text>
</comment>
<dbReference type="PROSITE" id="PS50853">
    <property type="entry name" value="FN3"/>
    <property type="match status" value="2"/>
</dbReference>
<name>A0ABP9BKA3_9ACTN</name>
<keyword evidence="2" id="KW-0119">Carbohydrate metabolism</keyword>
<dbReference type="SMART" id="SM00060">
    <property type="entry name" value="FN3"/>
    <property type="match status" value="3"/>
</dbReference>
<dbReference type="InterPro" id="IPR003961">
    <property type="entry name" value="FN3_dom"/>
</dbReference>
<proteinExistence type="predicted"/>
<protein>
    <recommendedName>
        <fullName evidence="8">Cellulose 1,4-beta-cellobiosidase</fullName>
    </recommendedName>
</protein>
<dbReference type="Gene3D" id="2.60.40.10">
    <property type="entry name" value="Immunoglobulins"/>
    <property type="match status" value="4"/>
</dbReference>
<evidence type="ECO:0008006" key="8">
    <source>
        <dbReference type="Google" id="ProtNLM"/>
    </source>
</evidence>
<keyword evidence="1" id="KW-0378">Hydrolase</keyword>
<feature type="signal peptide" evidence="3">
    <location>
        <begin position="1"/>
        <end position="34"/>
    </location>
</feature>
<feature type="domain" description="PA14" evidence="5">
    <location>
        <begin position="38"/>
        <end position="180"/>
    </location>
</feature>
<evidence type="ECO:0000259" key="5">
    <source>
        <dbReference type="PROSITE" id="PS51820"/>
    </source>
</evidence>
<dbReference type="SMART" id="SM00758">
    <property type="entry name" value="PA14"/>
    <property type="match status" value="1"/>
</dbReference>
<keyword evidence="1" id="KW-0326">Glycosidase</keyword>
<dbReference type="InterPro" id="IPR036116">
    <property type="entry name" value="FN3_sf"/>
</dbReference>
<dbReference type="SUPFAM" id="SSF56988">
    <property type="entry name" value="Anthrax protective antigen"/>
    <property type="match status" value="1"/>
</dbReference>
<dbReference type="SUPFAM" id="SSF49265">
    <property type="entry name" value="Fibronectin type III"/>
    <property type="match status" value="3"/>
</dbReference>